<dbReference type="RefSeq" id="WP_091401606.1">
    <property type="nucleotide sequence ID" value="NZ_FMYV01000001.1"/>
</dbReference>
<evidence type="ECO:0000256" key="2">
    <source>
        <dbReference type="ARBA" id="ARBA00022729"/>
    </source>
</evidence>
<evidence type="ECO:0000313" key="10">
    <source>
        <dbReference type="Proteomes" id="UP000297288"/>
    </source>
</evidence>
<proteinExistence type="inferred from homology"/>
<keyword evidence="9" id="KW-1185">Reference proteome</keyword>
<reference evidence="7 9" key="1">
    <citation type="submission" date="2016-10" db="EMBL/GenBank/DDBJ databases">
        <authorList>
            <person name="de Groot N.N."/>
        </authorList>
    </citation>
    <scope>NUCLEOTIDE SEQUENCE [LARGE SCALE GENOMIC DNA]</scope>
    <source>
        <strain evidence="7 9">WG14</strain>
    </source>
</reference>
<evidence type="ECO:0000256" key="4">
    <source>
        <dbReference type="ARBA" id="ARBA00023139"/>
    </source>
</evidence>
<accession>A0A1G6HLZ2</accession>
<evidence type="ECO:0000256" key="6">
    <source>
        <dbReference type="PIRNR" id="PIRNR002854"/>
    </source>
</evidence>
<keyword evidence="3" id="KW-0472">Membrane</keyword>
<sequence length="265" mass="29405">MRKLVGILVVLVLVVGGVLYYFNAGEDVLRVGATPVPHAEILEVVKEDFEKETGATLEIIEFNDYVQPNLALDDGSIDANFFQHGPYLESFSKNQGLEDLISIAKIHVEPMGFYLKSDEVQEGDTIVIPNDSTNEGRALILLENNGLITLEEEEKLTATVQNIIGNPLNLKFVELDAAYLPRTYKEDDTVNGAVINTNYAIQADLNPLTDALFIEGSESPYANIITVKEENKDDDLIKTLIELLQSQKVKDFINEKYKGAVVPVF</sequence>
<evidence type="ECO:0000313" key="8">
    <source>
        <dbReference type="EMBL" id="TGG88865.1"/>
    </source>
</evidence>
<evidence type="ECO:0000313" key="9">
    <source>
        <dbReference type="Proteomes" id="UP000199322"/>
    </source>
</evidence>
<dbReference type="CDD" id="cd13597">
    <property type="entry name" value="PBP2_lipoprotein_Tp32"/>
    <property type="match status" value="1"/>
</dbReference>
<evidence type="ECO:0000313" key="7">
    <source>
        <dbReference type="EMBL" id="SDB95262.1"/>
    </source>
</evidence>
<dbReference type="SUPFAM" id="SSF53850">
    <property type="entry name" value="Periplasmic binding protein-like II"/>
    <property type="match status" value="1"/>
</dbReference>
<protein>
    <recommendedName>
        <fullName evidence="6">Lipoprotein</fullName>
    </recommendedName>
</protein>
<keyword evidence="2" id="KW-0732">Signal</keyword>
<dbReference type="GO" id="GO:0016020">
    <property type="term" value="C:membrane"/>
    <property type="evidence" value="ECO:0007669"/>
    <property type="project" value="UniProtKB-SubCell"/>
</dbReference>
<dbReference type="PANTHER" id="PTHR30429">
    <property type="entry name" value="D-METHIONINE-BINDING LIPOPROTEIN METQ"/>
    <property type="match status" value="1"/>
</dbReference>
<comment type="subcellular location">
    <subcellularLocation>
        <location evidence="1">Membrane</location>
        <topology evidence="1">Lipid-anchor</topology>
    </subcellularLocation>
</comment>
<evidence type="ECO:0000256" key="1">
    <source>
        <dbReference type="ARBA" id="ARBA00004635"/>
    </source>
</evidence>
<dbReference type="Gene3D" id="3.40.190.10">
    <property type="entry name" value="Periplasmic binding protein-like II"/>
    <property type="match status" value="2"/>
</dbReference>
<keyword evidence="4" id="KW-0564">Palmitate</keyword>
<dbReference type="EMBL" id="SRME01000001">
    <property type="protein sequence ID" value="TGG88865.1"/>
    <property type="molecule type" value="Genomic_DNA"/>
</dbReference>
<dbReference type="PIRSF" id="PIRSF002854">
    <property type="entry name" value="MetQ"/>
    <property type="match status" value="1"/>
</dbReference>
<dbReference type="AlphaFoldDB" id="A0A1G6HLZ2"/>
<dbReference type="OrthoDB" id="9812878at2"/>
<name>A0A1G6HLZ2_9BACT</name>
<evidence type="ECO:0000256" key="3">
    <source>
        <dbReference type="ARBA" id="ARBA00023136"/>
    </source>
</evidence>
<dbReference type="EMBL" id="FMYV01000001">
    <property type="protein sequence ID" value="SDB95262.1"/>
    <property type="molecule type" value="Genomic_DNA"/>
</dbReference>
<keyword evidence="5 6" id="KW-0449">Lipoprotein</keyword>
<evidence type="ECO:0000256" key="5">
    <source>
        <dbReference type="ARBA" id="ARBA00023288"/>
    </source>
</evidence>
<dbReference type="Pfam" id="PF03180">
    <property type="entry name" value="Lipoprotein_9"/>
    <property type="match status" value="1"/>
</dbReference>
<gene>
    <name evidence="8" type="ORF">E4650_01335</name>
    <name evidence="7" type="ORF">SAMN04488588_0006</name>
</gene>
<dbReference type="PANTHER" id="PTHR30429:SF0">
    <property type="entry name" value="METHIONINE-BINDING LIPOPROTEIN METQ"/>
    <property type="match status" value="1"/>
</dbReference>
<dbReference type="STRING" id="28234.SAMN04488588_0006"/>
<organism evidence="7 9">
    <name type="scientific">Geotoga petraea</name>
    <dbReference type="NCBI Taxonomy" id="28234"/>
    <lineage>
        <taxon>Bacteria</taxon>
        <taxon>Thermotogati</taxon>
        <taxon>Thermotogota</taxon>
        <taxon>Thermotogae</taxon>
        <taxon>Petrotogales</taxon>
        <taxon>Petrotogaceae</taxon>
        <taxon>Geotoga</taxon>
    </lineage>
</organism>
<dbReference type="InterPro" id="IPR004872">
    <property type="entry name" value="Lipoprotein_NlpA"/>
</dbReference>
<dbReference type="Proteomes" id="UP000199322">
    <property type="component" value="Unassembled WGS sequence"/>
</dbReference>
<dbReference type="Proteomes" id="UP000297288">
    <property type="component" value="Unassembled WGS sequence"/>
</dbReference>
<comment type="similarity">
    <text evidence="6">Belongs to the nlpA lipoprotein family.</text>
</comment>
<reference evidence="8 10" key="2">
    <citation type="submission" date="2019-04" db="EMBL/GenBank/DDBJ databases">
        <title>Draft genome sequence data and analysis of a Fermenting Bacterium, Geotoga petraea strain HO-Geo1, isolated from heavy-oil petroleum reservoir in Russia.</title>
        <authorList>
            <person name="Grouzdev D.S."/>
            <person name="Semenova E.M."/>
            <person name="Sokolova D.S."/>
            <person name="Tourova T.P."/>
            <person name="Poltaraus A.B."/>
            <person name="Nazina T.N."/>
        </authorList>
    </citation>
    <scope>NUCLEOTIDE SEQUENCE [LARGE SCALE GENOMIC DNA]</scope>
    <source>
        <strain evidence="8 10">HO-Geo1</strain>
    </source>
</reference>